<evidence type="ECO:0000313" key="4">
    <source>
        <dbReference type="EMBL" id="MDX3130650.1"/>
    </source>
</evidence>
<dbReference type="GO" id="GO:0005524">
    <property type="term" value="F:ATP binding"/>
    <property type="evidence" value="ECO:0007669"/>
    <property type="project" value="InterPro"/>
</dbReference>
<name>A0AAJ2UL78_9ACTN</name>
<dbReference type="EMBL" id="JARAWN010000058">
    <property type="protein sequence ID" value="MDX3130650.1"/>
    <property type="molecule type" value="Genomic_DNA"/>
</dbReference>
<dbReference type="PIRSF" id="PIRSF007531">
    <property type="entry name" value="CPT"/>
    <property type="match status" value="1"/>
</dbReference>
<accession>A0AAJ2UL78</accession>
<dbReference type="InterPro" id="IPR027417">
    <property type="entry name" value="P-loop_NTPase"/>
</dbReference>
<feature type="region of interest" description="Disordered" evidence="3">
    <location>
        <begin position="1"/>
        <end position="31"/>
    </location>
</feature>
<proteinExistence type="predicted"/>
<dbReference type="AlphaFoldDB" id="A0AAJ2UL78"/>
<evidence type="ECO:0000313" key="5">
    <source>
        <dbReference type="Proteomes" id="UP001273589"/>
    </source>
</evidence>
<dbReference type="Pfam" id="PF07931">
    <property type="entry name" value="CPT"/>
    <property type="match status" value="1"/>
</dbReference>
<comment type="caution">
    <text evidence="4">The sequence shown here is derived from an EMBL/GenBank/DDBJ whole genome shotgun (WGS) entry which is preliminary data.</text>
</comment>
<evidence type="ECO:0000256" key="3">
    <source>
        <dbReference type="SAM" id="MobiDB-lite"/>
    </source>
</evidence>
<organism evidence="4 5">
    <name type="scientific">Streptomyces europaeiscabiei</name>
    <dbReference type="NCBI Taxonomy" id="146819"/>
    <lineage>
        <taxon>Bacteria</taxon>
        <taxon>Bacillati</taxon>
        <taxon>Actinomycetota</taxon>
        <taxon>Actinomycetes</taxon>
        <taxon>Kitasatosporales</taxon>
        <taxon>Streptomycetaceae</taxon>
        <taxon>Streptomyces</taxon>
    </lineage>
</organism>
<feature type="binding site" evidence="2">
    <location>
        <begin position="44"/>
        <end position="51"/>
    </location>
    <ligand>
        <name>ATP</name>
        <dbReference type="ChEBI" id="CHEBI:30616"/>
    </ligand>
</feature>
<evidence type="ECO:0000256" key="2">
    <source>
        <dbReference type="PIRSR" id="PIRSR007531-2"/>
    </source>
</evidence>
<dbReference type="Proteomes" id="UP001273589">
    <property type="component" value="Unassembled WGS sequence"/>
</dbReference>
<dbReference type="InterPro" id="IPR012853">
    <property type="entry name" value="CPT"/>
</dbReference>
<sequence length="222" mass="23706">MIGYGQRMKRGKMMAAPAETGSHGNAGPAGASQPSGGLIIFLNGTSSSGKSSIAKALLTVLDDMYFHMPVDILDAMRSQRAIAPDELPSALRRALMGFHRAVAGMAAGGNNVVVDHVLSEPWQLLDCIALFAPEDVVLVGVHCPLQELERREQERGDRAPGLAARQITQVHAHSLYDIECDTSTASPADCAQQIKDFLPHRSTPTAFEKLRANPPAEQPSAS</sequence>
<dbReference type="GO" id="GO:0016740">
    <property type="term" value="F:transferase activity"/>
    <property type="evidence" value="ECO:0007669"/>
    <property type="project" value="InterPro"/>
</dbReference>
<reference evidence="4" key="1">
    <citation type="journal article" date="2023" name="Microb. Genom.">
        <title>Mesoterricola silvestris gen. nov., sp. nov., Mesoterricola sediminis sp. nov., Geothrix oryzae sp. nov., Geothrix edaphica sp. nov., Geothrix rubra sp. nov., and Geothrix limicola sp. nov., six novel members of Acidobacteriota isolated from soils.</title>
        <authorList>
            <person name="Weisberg A.J."/>
            <person name="Pearce E."/>
            <person name="Kramer C.G."/>
            <person name="Chang J.H."/>
            <person name="Clarke C.R."/>
        </authorList>
    </citation>
    <scope>NUCLEOTIDE SEQUENCE</scope>
    <source>
        <strain evidence="4">ND06-05F</strain>
    </source>
</reference>
<evidence type="ECO:0000256" key="1">
    <source>
        <dbReference type="PIRSR" id="PIRSR007531-1"/>
    </source>
</evidence>
<dbReference type="SUPFAM" id="SSF52540">
    <property type="entry name" value="P-loop containing nucleoside triphosphate hydrolases"/>
    <property type="match status" value="1"/>
</dbReference>
<gene>
    <name evidence="4" type="ORF">PV367_12805</name>
</gene>
<dbReference type="Gene3D" id="3.40.50.300">
    <property type="entry name" value="P-loop containing nucleotide triphosphate hydrolases"/>
    <property type="match status" value="1"/>
</dbReference>
<feature type="active site" evidence="1">
    <location>
        <position position="71"/>
    </location>
</feature>
<protein>
    <submittedName>
        <fullName evidence="4">AAA family ATPase</fullName>
    </submittedName>
</protein>